<protein>
    <recommendedName>
        <fullName evidence="2">Radical SAM core domain-containing protein</fullName>
    </recommendedName>
</protein>
<sequence length="177" mass="18914">VIFSGGEPTLHGDFEAIVRGCAKAGRGVHVYTNLERPVPRSMYDLVGKMRWRVSCHSLDAAAAGEWVQRATSLHDAGFKVGATTVHCPDEVIAVLRERSIAVDVPQVRPTALLPPVRCTIHRVYLAPDGSRYHCVGKLVTKDPSGVVADASTSAVVCQSPGRCALCDGPGSTRRAIE</sequence>
<dbReference type="EMBL" id="BARS01015855">
    <property type="protein sequence ID" value="GAF95139.1"/>
    <property type="molecule type" value="Genomic_DNA"/>
</dbReference>
<accession>X0TPG8</accession>
<proteinExistence type="predicted"/>
<feature type="non-terminal residue" evidence="1">
    <location>
        <position position="1"/>
    </location>
</feature>
<comment type="caution">
    <text evidence="1">The sequence shown here is derived from an EMBL/GenBank/DDBJ whole genome shotgun (WGS) entry which is preliminary data.</text>
</comment>
<evidence type="ECO:0000313" key="1">
    <source>
        <dbReference type="EMBL" id="GAF95139.1"/>
    </source>
</evidence>
<dbReference type="Gene3D" id="3.20.20.70">
    <property type="entry name" value="Aldolase class I"/>
    <property type="match status" value="1"/>
</dbReference>
<dbReference type="InterPro" id="IPR058240">
    <property type="entry name" value="rSAM_sf"/>
</dbReference>
<dbReference type="AlphaFoldDB" id="X0TPG8"/>
<gene>
    <name evidence="1" type="ORF">S01H1_26178</name>
</gene>
<reference evidence="1" key="1">
    <citation type="journal article" date="2014" name="Front. Microbiol.">
        <title>High frequency of phylogenetically diverse reductive dehalogenase-homologous genes in deep subseafloor sedimentary metagenomes.</title>
        <authorList>
            <person name="Kawai M."/>
            <person name="Futagami T."/>
            <person name="Toyoda A."/>
            <person name="Takaki Y."/>
            <person name="Nishi S."/>
            <person name="Hori S."/>
            <person name="Arai W."/>
            <person name="Tsubouchi T."/>
            <person name="Morono Y."/>
            <person name="Uchiyama I."/>
            <person name="Ito T."/>
            <person name="Fujiyama A."/>
            <person name="Inagaki F."/>
            <person name="Takami H."/>
        </authorList>
    </citation>
    <scope>NUCLEOTIDE SEQUENCE</scope>
    <source>
        <strain evidence="1">Expedition CK06-06</strain>
    </source>
</reference>
<dbReference type="InterPro" id="IPR013785">
    <property type="entry name" value="Aldolase_TIM"/>
</dbReference>
<name>X0TPG8_9ZZZZ</name>
<evidence type="ECO:0008006" key="2">
    <source>
        <dbReference type="Google" id="ProtNLM"/>
    </source>
</evidence>
<organism evidence="1">
    <name type="scientific">marine sediment metagenome</name>
    <dbReference type="NCBI Taxonomy" id="412755"/>
    <lineage>
        <taxon>unclassified sequences</taxon>
        <taxon>metagenomes</taxon>
        <taxon>ecological metagenomes</taxon>
    </lineage>
</organism>
<dbReference type="SUPFAM" id="SSF102114">
    <property type="entry name" value="Radical SAM enzymes"/>
    <property type="match status" value="1"/>
</dbReference>